<dbReference type="Pfam" id="PF01668">
    <property type="entry name" value="SmpB"/>
    <property type="match status" value="1"/>
</dbReference>
<dbReference type="NCBIfam" id="TIGR00086">
    <property type="entry name" value="smpB"/>
    <property type="match status" value="1"/>
</dbReference>
<gene>
    <name evidence="3 4" type="primary">smpB</name>
    <name evidence="4" type="ORF">HYV66_00060</name>
</gene>
<dbReference type="InterPro" id="IPR000037">
    <property type="entry name" value="SsrA-bd_prot"/>
</dbReference>
<dbReference type="InterPro" id="IPR023620">
    <property type="entry name" value="SmpB"/>
</dbReference>
<dbReference type="GO" id="GO:0070930">
    <property type="term" value="P:trans-translation-dependent protein tagging"/>
    <property type="evidence" value="ECO:0007669"/>
    <property type="project" value="TreeGrafter"/>
</dbReference>
<comment type="subcellular location">
    <subcellularLocation>
        <location evidence="3">Cytoplasm</location>
    </subcellularLocation>
    <text evidence="3">The tmRNA-SmpB complex associates with stalled 70S ribosomes.</text>
</comment>
<dbReference type="Gene3D" id="2.40.280.10">
    <property type="match status" value="1"/>
</dbReference>
<dbReference type="AlphaFoldDB" id="A0A931YCX0"/>
<proteinExistence type="inferred from homology"/>
<reference evidence="4" key="1">
    <citation type="submission" date="2020-07" db="EMBL/GenBank/DDBJ databases">
        <title>Huge and variable diversity of episymbiotic CPR bacteria and DPANN archaea in groundwater ecosystems.</title>
        <authorList>
            <person name="He C.Y."/>
            <person name="Keren R."/>
            <person name="Whittaker M."/>
            <person name="Farag I.F."/>
            <person name="Doudna J."/>
            <person name="Cate J.H.D."/>
            <person name="Banfield J.F."/>
        </authorList>
    </citation>
    <scope>NUCLEOTIDE SEQUENCE</scope>
    <source>
        <strain evidence="4">NC_groundwater_418_Ag_B-0.1um_45_10</strain>
    </source>
</reference>
<dbReference type="EMBL" id="JACPHQ010000001">
    <property type="protein sequence ID" value="MBI2465619.1"/>
    <property type="molecule type" value="Genomic_DNA"/>
</dbReference>
<dbReference type="InterPro" id="IPR020081">
    <property type="entry name" value="SsrA-bd_prot_CS"/>
</dbReference>
<protein>
    <recommendedName>
        <fullName evidence="3">SsrA-binding protein</fullName>
    </recommendedName>
    <alternativeName>
        <fullName evidence="3">Small protein B</fullName>
    </alternativeName>
</protein>
<dbReference type="PANTHER" id="PTHR30308:SF2">
    <property type="entry name" value="SSRA-BINDING PROTEIN"/>
    <property type="match status" value="1"/>
</dbReference>
<organism evidence="4 5">
    <name type="scientific">Candidatus Sungiibacteriota bacterium</name>
    <dbReference type="NCBI Taxonomy" id="2750080"/>
    <lineage>
        <taxon>Bacteria</taxon>
        <taxon>Candidatus Sungiibacteriota</taxon>
    </lineage>
</organism>
<dbReference type="GO" id="GO:0005829">
    <property type="term" value="C:cytosol"/>
    <property type="evidence" value="ECO:0007669"/>
    <property type="project" value="TreeGrafter"/>
</dbReference>
<dbReference type="NCBIfam" id="NF003843">
    <property type="entry name" value="PRK05422.1"/>
    <property type="match status" value="1"/>
</dbReference>
<dbReference type="GO" id="GO:0003723">
    <property type="term" value="F:RNA binding"/>
    <property type="evidence" value="ECO:0007669"/>
    <property type="project" value="UniProtKB-UniRule"/>
</dbReference>
<accession>A0A931YCX0</accession>
<evidence type="ECO:0000256" key="1">
    <source>
        <dbReference type="ARBA" id="ARBA00022490"/>
    </source>
</evidence>
<dbReference type="CDD" id="cd09294">
    <property type="entry name" value="SmpB"/>
    <property type="match status" value="1"/>
</dbReference>
<dbReference type="SUPFAM" id="SSF74982">
    <property type="entry name" value="Small protein B (SmpB)"/>
    <property type="match status" value="1"/>
</dbReference>
<dbReference type="PROSITE" id="PS01317">
    <property type="entry name" value="SSRP"/>
    <property type="match status" value="1"/>
</dbReference>
<keyword evidence="2 3" id="KW-0694">RNA-binding</keyword>
<comment type="function">
    <text evidence="3">Required for rescue of stalled ribosomes mediated by trans-translation. Binds to transfer-messenger RNA (tmRNA), required for stable association of tmRNA with ribosomes. tmRNA and SmpB together mimic tRNA shape, replacing the anticodon stem-loop with SmpB. tmRNA is encoded by the ssrA gene; the 2 termini fold to resemble tRNA(Ala) and it encodes a 'tag peptide', a short internal open reading frame. During trans-translation Ala-aminoacylated tmRNA acts like a tRNA, entering the A-site of stalled ribosomes, displacing the stalled mRNA. The ribosome then switches to translate the ORF on the tmRNA; the nascent peptide is terminated with the 'tag peptide' encoded by the tmRNA and targeted for degradation. The ribosome is freed to recommence translation, which seems to be the essential function of trans-translation.</text>
</comment>
<evidence type="ECO:0000256" key="3">
    <source>
        <dbReference type="HAMAP-Rule" id="MF_00023"/>
    </source>
</evidence>
<evidence type="ECO:0000256" key="2">
    <source>
        <dbReference type="ARBA" id="ARBA00022884"/>
    </source>
</evidence>
<name>A0A931YCX0_9BACT</name>
<keyword evidence="1 3" id="KW-0963">Cytoplasm</keyword>
<evidence type="ECO:0000313" key="4">
    <source>
        <dbReference type="EMBL" id="MBI2465619.1"/>
    </source>
</evidence>
<dbReference type="HAMAP" id="MF_00023">
    <property type="entry name" value="SmpB"/>
    <property type="match status" value="1"/>
</dbReference>
<sequence>METKTNKRAFFNYEILEKFEAGLRLLGSEVKSIRNNHYSLQGSYVTVENEEAWLVHATIAPYQPKNMAVGYNPERPRKLLLNKKELRYLQGKTKEKGLTIVPLKVYNKHGQIKLEIALAKGKSKSDKREVLKKRITNREIQRELRHKS</sequence>
<dbReference type="Proteomes" id="UP000709672">
    <property type="component" value="Unassembled WGS sequence"/>
</dbReference>
<dbReference type="PANTHER" id="PTHR30308">
    <property type="entry name" value="TMRNA-BINDING COMPONENT OF TRANS-TRANSLATION TAGGING COMPLEX"/>
    <property type="match status" value="1"/>
</dbReference>
<evidence type="ECO:0000313" key="5">
    <source>
        <dbReference type="Proteomes" id="UP000709672"/>
    </source>
</evidence>
<dbReference type="GO" id="GO:0070929">
    <property type="term" value="P:trans-translation"/>
    <property type="evidence" value="ECO:0007669"/>
    <property type="project" value="UniProtKB-UniRule"/>
</dbReference>
<comment type="caution">
    <text evidence="4">The sequence shown here is derived from an EMBL/GenBank/DDBJ whole genome shotgun (WGS) entry which is preliminary data.</text>
</comment>
<comment type="similarity">
    <text evidence="3">Belongs to the SmpB family.</text>
</comment>